<reference evidence="2 3" key="1">
    <citation type="submission" date="2019-05" db="EMBL/GenBank/DDBJ databases">
        <title>Draft genome sequence of Actinomadura geliboluensis A8036.</title>
        <authorList>
            <person name="Saricaoglu S."/>
            <person name="Isik K."/>
        </authorList>
    </citation>
    <scope>NUCLEOTIDE SEQUENCE [LARGE SCALE GENOMIC DNA]</scope>
    <source>
        <strain evidence="2 3">A8036</strain>
    </source>
</reference>
<dbReference type="AlphaFoldDB" id="A0A5S4H9U1"/>
<dbReference type="OrthoDB" id="5184890at2"/>
<sequence length="104" mass="10880">MQPDNEEGRPGAGATSEDEQQGGGYVPARVTDLPEPWATVRTGWARAGDAMPRPGSLAFRALAEDDPVRLAAAEVERLGVANDLRRHGPTCARLLTESLSGGGA</sequence>
<proteinExistence type="predicted"/>
<comment type="caution">
    <text evidence="2">The sequence shown here is derived from an EMBL/GenBank/DDBJ whole genome shotgun (WGS) entry which is preliminary data.</text>
</comment>
<organism evidence="2 3">
    <name type="scientific">Actinomadura geliboluensis</name>
    <dbReference type="NCBI Taxonomy" id="882440"/>
    <lineage>
        <taxon>Bacteria</taxon>
        <taxon>Bacillati</taxon>
        <taxon>Actinomycetota</taxon>
        <taxon>Actinomycetes</taxon>
        <taxon>Streptosporangiales</taxon>
        <taxon>Thermomonosporaceae</taxon>
        <taxon>Actinomadura</taxon>
    </lineage>
</organism>
<accession>A0A5S4H9U1</accession>
<keyword evidence="3" id="KW-1185">Reference proteome</keyword>
<dbReference type="EMBL" id="VCKZ01000020">
    <property type="protein sequence ID" value="TMR41521.1"/>
    <property type="molecule type" value="Genomic_DNA"/>
</dbReference>
<dbReference type="RefSeq" id="WP_138634891.1">
    <property type="nucleotide sequence ID" value="NZ_VCKZ01000020.1"/>
</dbReference>
<evidence type="ECO:0000313" key="3">
    <source>
        <dbReference type="Proteomes" id="UP000305238"/>
    </source>
</evidence>
<gene>
    <name evidence="2" type="ORF">ETD96_05230</name>
</gene>
<name>A0A5S4H9U1_9ACTN</name>
<evidence type="ECO:0000313" key="2">
    <source>
        <dbReference type="EMBL" id="TMR41521.1"/>
    </source>
</evidence>
<evidence type="ECO:0000256" key="1">
    <source>
        <dbReference type="SAM" id="MobiDB-lite"/>
    </source>
</evidence>
<feature type="region of interest" description="Disordered" evidence="1">
    <location>
        <begin position="1"/>
        <end position="34"/>
    </location>
</feature>
<protein>
    <submittedName>
        <fullName evidence="2">Uncharacterized protein</fullName>
    </submittedName>
</protein>
<dbReference type="Proteomes" id="UP000305238">
    <property type="component" value="Unassembled WGS sequence"/>
</dbReference>